<evidence type="ECO:0000256" key="1">
    <source>
        <dbReference type="ARBA" id="ARBA00009126"/>
    </source>
</evidence>
<evidence type="ECO:0000313" key="7">
    <source>
        <dbReference type="Proteomes" id="UP000752171"/>
    </source>
</evidence>
<feature type="region of interest" description="Disordered" evidence="3">
    <location>
        <begin position="81"/>
        <end position="127"/>
    </location>
</feature>
<dbReference type="RefSeq" id="XP_007255232.3">
    <property type="nucleotide sequence ID" value="XM_007255170.4"/>
</dbReference>
<evidence type="ECO:0000256" key="3">
    <source>
        <dbReference type="SAM" id="MobiDB-lite"/>
    </source>
</evidence>
<feature type="compositionally biased region" description="Polar residues" evidence="3">
    <location>
        <begin position="103"/>
        <end position="117"/>
    </location>
</feature>
<sequence length="267" mass="29005">MSHFLMTTRERKMQAAAICREIRGSDEPEVDVGRKVKAPKEIMLDELSLASNRGSRLFKMRQMRSEKYTFESIQNKTNVQISTSMIPPVPGTETNGVGDDQAPKTSSNTPNQSTNPDSLAPGYGGPLKDIPAEKFNCTAIPKAYLSPWDLAISTDPLLADTLNAQMPEPEPRSEIPEYKSFNRVATPFGGFGKAPKVPVKPVEVDVVSGIPSLPLPAPPAETVSTRPTFNRTALGWVNESAPLVLPTVSLEPLSSAPTMFIPESDEL</sequence>
<dbReference type="Proteomes" id="UP000694621">
    <property type="component" value="Unplaced"/>
</dbReference>
<protein>
    <submittedName>
        <fullName evidence="5">Myozenin 2</fullName>
    </submittedName>
    <submittedName>
        <fullName evidence="4">Myozenin-2-like</fullName>
    </submittedName>
</protein>
<dbReference type="Pfam" id="PF05556">
    <property type="entry name" value="Calsarcin"/>
    <property type="match status" value="1"/>
</dbReference>
<dbReference type="PANTHER" id="PTHR15941">
    <property type="entry name" value="MYOZENIN"/>
    <property type="match status" value="1"/>
</dbReference>
<dbReference type="InterPro" id="IPR008438">
    <property type="entry name" value="MYOZ"/>
</dbReference>
<dbReference type="PANTHER" id="PTHR15941:SF9">
    <property type="entry name" value="MYOZENIN-2"/>
    <property type="match status" value="1"/>
</dbReference>
<organism evidence="5 6">
    <name type="scientific">Astyanax mexicanus</name>
    <name type="common">Blind cave fish</name>
    <name type="synonym">Astyanax fasciatus mexicanus</name>
    <dbReference type="NCBI Taxonomy" id="7994"/>
    <lineage>
        <taxon>Eukaryota</taxon>
        <taxon>Metazoa</taxon>
        <taxon>Chordata</taxon>
        <taxon>Craniata</taxon>
        <taxon>Vertebrata</taxon>
        <taxon>Euteleostomi</taxon>
        <taxon>Actinopterygii</taxon>
        <taxon>Neopterygii</taxon>
        <taxon>Teleostei</taxon>
        <taxon>Ostariophysi</taxon>
        <taxon>Characiformes</taxon>
        <taxon>Characoidei</taxon>
        <taxon>Acestrorhamphidae</taxon>
        <taxon>Acestrorhamphinae</taxon>
        <taxon>Astyanax</taxon>
    </lineage>
</organism>
<comment type="similarity">
    <text evidence="1">Belongs to the myozenin family.</text>
</comment>
<dbReference type="GeneID" id="103035569"/>
<dbReference type="GO" id="GO:0030018">
    <property type="term" value="C:Z disc"/>
    <property type="evidence" value="ECO:0007669"/>
    <property type="project" value="InterPro"/>
</dbReference>
<dbReference type="GO" id="GO:0015629">
    <property type="term" value="C:actin cytoskeleton"/>
    <property type="evidence" value="ECO:0007669"/>
    <property type="project" value="TreeGrafter"/>
</dbReference>
<dbReference type="GO" id="GO:0003779">
    <property type="term" value="F:actin binding"/>
    <property type="evidence" value="ECO:0007669"/>
    <property type="project" value="TreeGrafter"/>
</dbReference>
<accession>A0A8B9K842</accession>
<evidence type="ECO:0000313" key="5">
    <source>
        <dbReference type="Ensembl" id="ENSAMXP00005032812.1"/>
    </source>
</evidence>
<dbReference type="EMBL" id="JAICCE010000008">
    <property type="protein sequence ID" value="KAG9274230.1"/>
    <property type="molecule type" value="Genomic_DNA"/>
</dbReference>
<dbReference type="Ensembl" id="ENSAMXT00005035860.1">
    <property type="protein sequence ID" value="ENSAMXP00005032812.1"/>
    <property type="gene ID" value="ENSAMXG00005015971.1"/>
</dbReference>
<dbReference type="OMA" id="ICREIQG"/>
<evidence type="ECO:0000313" key="4">
    <source>
        <dbReference type="EMBL" id="KAG9274230.1"/>
    </source>
</evidence>
<dbReference type="GO" id="GO:0031433">
    <property type="term" value="F:telethonin binding"/>
    <property type="evidence" value="ECO:0007669"/>
    <property type="project" value="TreeGrafter"/>
</dbReference>
<reference evidence="5" key="2">
    <citation type="submission" date="2025-05" db="UniProtKB">
        <authorList>
            <consortium name="Ensembl"/>
        </authorList>
    </citation>
    <scope>IDENTIFICATION</scope>
</reference>
<keyword evidence="2" id="KW-0597">Phosphoprotein</keyword>
<name>A0A8B9K842_ASTMX</name>
<dbReference type="OrthoDB" id="9895914at2759"/>
<evidence type="ECO:0000256" key="2">
    <source>
        <dbReference type="ARBA" id="ARBA00022553"/>
    </source>
</evidence>
<reference evidence="4 7" key="1">
    <citation type="submission" date="2021-07" db="EMBL/GenBank/DDBJ databases">
        <authorList>
            <person name="Imarazene B."/>
            <person name="Zahm M."/>
            <person name="Klopp C."/>
            <person name="Cabau C."/>
            <person name="Beille S."/>
            <person name="Jouanno E."/>
            <person name="Castinel A."/>
            <person name="Lluch J."/>
            <person name="Gil L."/>
            <person name="Kuchtly C."/>
            <person name="Lopez Roques C."/>
            <person name="Donnadieu C."/>
            <person name="Parrinello H."/>
            <person name="Journot L."/>
            <person name="Du K."/>
            <person name="Schartl M."/>
            <person name="Retaux S."/>
            <person name="Guiguen Y."/>
        </authorList>
    </citation>
    <scope>NUCLEOTIDE SEQUENCE [LARGE SCALE GENOMIC DNA]</scope>
    <source>
        <strain evidence="4">Pach_M1</strain>
        <tissue evidence="4">Testis</tissue>
    </source>
</reference>
<dbReference type="AlphaFoldDB" id="A0A8B9K842"/>
<dbReference type="Proteomes" id="UP000752171">
    <property type="component" value="Unassembled WGS sequence"/>
</dbReference>
<proteinExistence type="inferred from homology"/>
<evidence type="ECO:0000313" key="6">
    <source>
        <dbReference type="Proteomes" id="UP000694621"/>
    </source>
</evidence>
<dbReference type="GO" id="GO:0051373">
    <property type="term" value="F:FATZ binding"/>
    <property type="evidence" value="ECO:0007669"/>
    <property type="project" value="TreeGrafter"/>
</dbReference>
<gene>
    <name evidence="5" type="primary">myoz2a</name>
    <name evidence="4" type="synonym">MYOZ2</name>
    <name evidence="4" type="ORF">AMEX_G11131</name>
</gene>
<dbReference type="KEGG" id="amex:103035569"/>